<evidence type="ECO:0000313" key="6">
    <source>
        <dbReference type="Proteomes" id="UP000662986"/>
    </source>
</evidence>
<accession>A0A974ZYJ4</accession>
<keyword evidence="3" id="KW-0804">Transcription</keyword>
<dbReference type="Proteomes" id="UP000662986">
    <property type="component" value="Chromosome"/>
</dbReference>
<protein>
    <submittedName>
        <fullName evidence="5">GntR family transcriptional regulator</fullName>
    </submittedName>
</protein>
<evidence type="ECO:0000256" key="2">
    <source>
        <dbReference type="ARBA" id="ARBA00023125"/>
    </source>
</evidence>
<evidence type="ECO:0000256" key="1">
    <source>
        <dbReference type="ARBA" id="ARBA00023015"/>
    </source>
</evidence>
<dbReference type="SMART" id="SM00345">
    <property type="entry name" value="HTH_GNTR"/>
    <property type="match status" value="1"/>
</dbReference>
<dbReference type="PANTHER" id="PTHR43537:SF24">
    <property type="entry name" value="GLUCONATE OPERON TRANSCRIPTIONAL REPRESSOR"/>
    <property type="match status" value="1"/>
</dbReference>
<dbReference type="PRINTS" id="PR00035">
    <property type="entry name" value="HTHGNTR"/>
</dbReference>
<dbReference type="SMART" id="SM00895">
    <property type="entry name" value="FCD"/>
    <property type="match status" value="1"/>
</dbReference>
<gene>
    <name evidence="5" type="ORF">JWS13_44490</name>
</gene>
<evidence type="ECO:0000259" key="4">
    <source>
        <dbReference type="PROSITE" id="PS50949"/>
    </source>
</evidence>
<reference evidence="5 6" key="1">
    <citation type="journal article" date="2021" name="Microbiol. Resour. Announc.">
        <title>Complete Genome Sequences of Two Rhodococcus sp. Strains with Large and Linear Chromosomes, Isolated from Apple Rhizosphere.</title>
        <authorList>
            <person name="Benning S."/>
            <person name="Brugnone N."/>
            <person name="Siani R."/>
            <person name="Kublik S."/>
            <person name="Schloter M."/>
            <person name="Rad V."/>
        </authorList>
    </citation>
    <scope>NUCLEOTIDE SEQUENCE [LARGE SCALE GENOMIC DNA]</scope>
    <source>
        <strain evidence="5 6">R79</strain>
    </source>
</reference>
<dbReference type="Pfam" id="PF07729">
    <property type="entry name" value="FCD"/>
    <property type="match status" value="1"/>
</dbReference>
<keyword evidence="2" id="KW-0238">DNA-binding</keyword>
<dbReference type="PROSITE" id="PS50949">
    <property type="entry name" value="HTH_GNTR"/>
    <property type="match status" value="1"/>
</dbReference>
<dbReference type="CDD" id="cd07377">
    <property type="entry name" value="WHTH_GntR"/>
    <property type="match status" value="1"/>
</dbReference>
<dbReference type="PANTHER" id="PTHR43537">
    <property type="entry name" value="TRANSCRIPTIONAL REGULATOR, GNTR FAMILY"/>
    <property type="match status" value="1"/>
</dbReference>
<dbReference type="Gene3D" id="1.10.10.10">
    <property type="entry name" value="Winged helix-like DNA-binding domain superfamily/Winged helix DNA-binding domain"/>
    <property type="match status" value="1"/>
</dbReference>
<keyword evidence="1" id="KW-0805">Transcription regulation</keyword>
<evidence type="ECO:0000313" key="5">
    <source>
        <dbReference type="EMBL" id="QSE95169.1"/>
    </source>
</evidence>
<proteinExistence type="predicted"/>
<dbReference type="SUPFAM" id="SSF48008">
    <property type="entry name" value="GntR ligand-binding domain-like"/>
    <property type="match status" value="1"/>
</dbReference>
<feature type="domain" description="HTH gntR-type" evidence="4">
    <location>
        <begin position="9"/>
        <end position="76"/>
    </location>
</feature>
<dbReference type="Gene3D" id="1.20.120.530">
    <property type="entry name" value="GntR ligand-binding domain-like"/>
    <property type="match status" value="1"/>
</dbReference>
<dbReference type="InterPro" id="IPR008920">
    <property type="entry name" value="TF_FadR/GntR_C"/>
</dbReference>
<reference evidence="5 6" key="2">
    <citation type="journal article" date="2022" name="Arch. Microbiol.">
        <title>Rhodococcus pseudokoreensis sp. nov. isolated from the rhizosphere of young M26 apple rootstocks.</title>
        <authorList>
            <person name="Kampfer P."/>
            <person name="Glaeser S.P."/>
            <person name="Blom J."/>
            <person name="Wolf J."/>
            <person name="Benning S."/>
            <person name="Schloter M."/>
            <person name="Neumann-Schaal M."/>
        </authorList>
    </citation>
    <scope>NUCLEOTIDE SEQUENCE [LARGE SCALE GENOMIC DNA]</scope>
    <source>
        <strain evidence="5 6">R79</strain>
    </source>
</reference>
<sequence>MTEPPSHPGSTGDTVTHALREDILAGRLSAGERLIEDALAKQYGVSRIPVREALTRLQSEGFVNIVRNKGATVSDAMLKGGRELLEIRRGLETLSAQLAAQNHGGSVVRELTAIADGEAIEDDHAPFHELVAEASGNQQLVEMLKSVNLRVQWGLGHNPEASSGDHRILAMAIVKGSATQAGYLMDEHLRRDERYFAEKFDHDQTGAEHRQQT</sequence>
<dbReference type="Pfam" id="PF00392">
    <property type="entry name" value="GntR"/>
    <property type="match status" value="1"/>
</dbReference>
<dbReference type="InterPro" id="IPR011711">
    <property type="entry name" value="GntR_C"/>
</dbReference>
<dbReference type="SUPFAM" id="SSF46785">
    <property type="entry name" value="Winged helix' DNA-binding domain"/>
    <property type="match status" value="1"/>
</dbReference>
<dbReference type="EMBL" id="CP070619">
    <property type="protein sequence ID" value="QSE95169.1"/>
    <property type="molecule type" value="Genomic_DNA"/>
</dbReference>
<dbReference type="InterPro" id="IPR036390">
    <property type="entry name" value="WH_DNA-bd_sf"/>
</dbReference>
<organism evidence="5 6">
    <name type="scientific">Rhodococcus pseudokoreensis</name>
    <dbReference type="NCBI Taxonomy" id="2811421"/>
    <lineage>
        <taxon>Bacteria</taxon>
        <taxon>Bacillati</taxon>
        <taxon>Actinomycetota</taxon>
        <taxon>Actinomycetes</taxon>
        <taxon>Mycobacteriales</taxon>
        <taxon>Nocardiaceae</taxon>
        <taxon>Rhodococcus</taxon>
    </lineage>
</organism>
<name>A0A974ZYJ4_9NOCA</name>
<evidence type="ECO:0000256" key="3">
    <source>
        <dbReference type="ARBA" id="ARBA00023163"/>
    </source>
</evidence>
<dbReference type="InterPro" id="IPR036388">
    <property type="entry name" value="WH-like_DNA-bd_sf"/>
</dbReference>
<dbReference type="InterPro" id="IPR000524">
    <property type="entry name" value="Tscrpt_reg_HTH_GntR"/>
</dbReference>
<dbReference type="RefSeq" id="WP_206011413.1">
    <property type="nucleotide sequence ID" value="NZ_CP070619.1"/>
</dbReference>
<keyword evidence="6" id="KW-1185">Reference proteome</keyword>